<accession>A0A0U1LWV4</accession>
<dbReference type="InterPro" id="IPR008928">
    <property type="entry name" value="6-hairpin_glycosidase_sf"/>
</dbReference>
<feature type="domain" description="Glutaminase A central" evidence="2">
    <location>
        <begin position="328"/>
        <end position="683"/>
    </location>
</feature>
<dbReference type="PANTHER" id="PTHR31987:SF14">
    <property type="entry name" value="PUTATIVE (AFU_ORTHOLOGUE AFUA_6G09910)-RELATED"/>
    <property type="match status" value="1"/>
</dbReference>
<dbReference type="STRING" id="28573.A0A0U1LWV4"/>
<feature type="chain" id="PRO_5006711320" evidence="1">
    <location>
        <begin position="22"/>
        <end position="694"/>
    </location>
</feature>
<dbReference type="Pfam" id="PF17168">
    <property type="entry name" value="DUF5127"/>
    <property type="match status" value="1"/>
</dbReference>
<name>A0A0U1LWV4_TALIS</name>
<dbReference type="Proteomes" id="UP000054383">
    <property type="component" value="Unassembled WGS sequence"/>
</dbReference>
<keyword evidence="5" id="KW-1185">Reference proteome</keyword>
<dbReference type="OMA" id="YSLMGVK"/>
<evidence type="ECO:0000259" key="2">
    <source>
        <dbReference type="Pfam" id="PF16335"/>
    </source>
</evidence>
<dbReference type="EMBL" id="CVMT01000003">
    <property type="protein sequence ID" value="CRG87869.1"/>
    <property type="molecule type" value="Genomic_DNA"/>
</dbReference>
<reference evidence="4 5" key="1">
    <citation type="submission" date="2015-04" db="EMBL/GenBank/DDBJ databases">
        <authorList>
            <person name="Syromyatnikov M.Y."/>
            <person name="Popov V.N."/>
        </authorList>
    </citation>
    <scope>NUCLEOTIDE SEQUENCE [LARGE SCALE GENOMIC DNA]</scope>
    <source>
        <strain evidence="4">WF-38-12</strain>
    </source>
</reference>
<organism evidence="4 5">
    <name type="scientific">Talaromyces islandicus</name>
    <name type="common">Penicillium islandicum</name>
    <dbReference type="NCBI Taxonomy" id="28573"/>
    <lineage>
        <taxon>Eukaryota</taxon>
        <taxon>Fungi</taxon>
        <taxon>Dikarya</taxon>
        <taxon>Ascomycota</taxon>
        <taxon>Pezizomycotina</taxon>
        <taxon>Eurotiomycetes</taxon>
        <taxon>Eurotiomycetidae</taxon>
        <taxon>Eurotiales</taxon>
        <taxon>Trichocomaceae</taxon>
        <taxon>Talaromyces</taxon>
        <taxon>Talaromyces sect. Islandici</taxon>
    </lineage>
</organism>
<sequence>MGAFHLASALAMAALPALSSAGTVSLPSYPLAVKSPYLSTWLPGNQTADVASGQPEFWAGQSVNWPILARVAGKTYTLFGVPQGVSGAVAATTTGVSFTSTHTLFTLTAGAANITLDFFSPVYPGPEHYAKQSLPYSYLTVSAAADDATDIQIFSGIDHTWTAQNGTAQLNYTSTGTAGFFWFYNPDQYYYSEDSDMATYGSILYGTTSEDGVTYACNSPETVYNTFSTTGALADVDVCQGNQLAALTKDLGSVTQGNVTFAVGFQRDLAINYVGNAQTGYHRSNPDWHLIPDAIEAFLGDYENALTASGPFDEAIRTRSENVSSDWGGQYADIIEASVRQTFASFEITVPLDDLTASPQIFLKEISSDGNIQTVDVMYQTWPVFVSLNPEYLKLYLEPVLEYSATGAWPHPWVIHDLGTHYPNATGHADGNAEQMPLFECASLFILLQAYQKYTNDTSFAAKYTSLLVGWADYLNENSLYPASQLISVDAIPAQANQTGLAVQSAIGLQAAGIILGNSTYSDTADSIATTLYEDALGLDGDTVDESTHFTYYYGAADTWNVLFPSYSDVLLELETFNSSAWSLQSEWYSQQMQAGGLPFAGPENYTAYGMDINWGLCDWNLLVAATSSADVQAVIVNTTHTFLTNGLNAIPFGTKYYVKGDEVGVWIGNKARPTVGTNFALLALDQGYWGYSY</sequence>
<evidence type="ECO:0000313" key="4">
    <source>
        <dbReference type="EMBL" id="CRG87869.1"/>
    </source>
</evidence>
<feature type="signal peptide" evidence="1">
    <location>
        <begin position="1"/>
        <end position="21"/>
    </location>
</feature>
<dbReference type="OrthoDB" id="3918848at2759"/>
<evidence type="ECO:0000259" key="3">
    <source>
        <dbReference type="Pfam" id="PF17168"/>
    </source>
</evidence>
<dbReference type="Pfam" id="PF16335">
    <property type="entry name" value="GtaA_6_Hairpin"/>
    <property type="match status" value="1"/>
</dbReference>
<dbReference type="InterPro" id="IPR033433">
    <property type="entry name" value="GtaA_N"/>
</dbReference>
<dbReference type="InterPro" id="IPR032514">
    <property type="entry name" value="GtaA_central"/>
</dbReference>
<dbReference type="AlphaFoldDB" id="A0A0U1LWV4"/>
<gene>
    <name evidence="4" type="ORF">PISL3812_04890</name>
</gene>
<dbReference type="GO" id="GO:0005975">
    <property type="term" value="P:carbohydrate metabolic process"/>
    <property type="evidence" value="ECO:0007669"/>
    <property type="project" value="InterPro"/>
</dbReference>
<feature type="domain" description="Glutaminase A N-terminal" evidence="3">
    <location>
        <begin position="101"/>
        <end position="318"/>
    </location>
</feature>
<evidence type="ECO:0000256" key="1">
    <source>
        <dbReference type="SAM" id="SignalP"/>
    </source>
</evidence>
<evidence type="ECO:0000313" key="5">
    <source>
        <dbReference type="Proteomes" id="UP000054383"/>
    </source>
</evidence>
<protein>
    <submittedName>
        <fullName evidence="4">Outer capsid protein VP4</fullName>
    </submittedName>
</protein>
<dbReference type="InterPro" id="IPR052743">
    <property type="entry name" value="Glutaminase_GtaA"/>
</dbReference>
<dbReference type="PANTHER" id="PTHR31987">
    <property type="entry name" value="GLUTAMINASE A-RELATED"/>
    <property type="match status" value="1"/>
</dbReference>
<proteinExistence type="predicted"/>
<dbReference type="SUPFAM" id="SSF48208">
    <property type="entry name" value="Six-hairpin glycosidases"/>
    <property type="match status" value="1"/>
</dbReference>
<keyword evidence="1" id="KW-0732">Signal</keyword>